<gene>
    <name evidence="2" type="ORF">C4F49_17240</name>
</gene>
<dbReference type="Proteomes" id="UP000616201">
    <property type="component" value="Unassembled WGS sequence"/>
</dbReference>
<keyword evidence="1" id="KW-0732">Signal</keyword>
<keyword evidence="3" id="KW-1185">Reference proteome</keyword>
<reference evidence="2" key="1">
    <citation type="submission" date="2018-02" db="EMBL/GenBank/DDBJ databases">
        <authorList>
            <person name="Vasarhelyi B.M."/>
            <person name="Deshmukh S."/>
            <person name="Balint B."/>
            <person name="Kukolya J."/>
        </authorList>
    </citation>
    <scope>NUCLEOTIDE SEQUENCE</scope>
    <source>
        <strain evidence="2">KB22</strain>
    </source>
</reference>
<sequence>MKINILTIIILLFSSLQSFSQIYDSDQAHSNIQWKQINSPHFKLIFPSTFENSATALSYQLDAIIKKASEELDIQPRKIAIILQSNHVNPNGYVQLAPRKSEFYTTPPSTPDNIEWLPNLALHEMRHVAQFDKLTGRLKRPFLELLALGLFGLNLPAWFFEGDAVYTETAYSTGGRGRLSSWDMPLRTNMISNKNYTFDKYILGSYKDIVPSFYTIGYFLNTQIENTKGPTVKADILNNMRHHLIRPYNFNKALKKYTGYTSNSLFRSTIDSLRTVWVDSLIQETNHYVEIAKGRYPINYLIPQENASGELFALMTSPEKTSQIVKIENGKARRITYTGQQVNPYFQVKENFVLWDEYRRNARFAKQTHQIINIYNYKTKKLQSISHDKRYYTPIMHPNESQVAVINVSLDNYVSVDFIDITSETVVNSIDLPEGMQALQPNFNKQGDKIVLIVIDQRGTNLMEIDLQNNQQTLLLPWENQQLERPVYADNNIVYKANYNGKDQLFLFDRLSESISPITNDQFGAFNPTLTSENSILYNAYQYDGYYVAKTALKPYENAIIALKNFNNQIDQPIENPIQIDSSFRPEITKYNSLSDFFNFHSLTVSNTNFESFDNYRPGLYWQANDLLNTSQLKVGYEYDLERQKSIYSTEISYQKYYPKFTLRYENRGQIGQAGVVGRPDTTINFDWREHYVSAEVSIPFTKFRRNYTYSYGINTGTSYTKRYNLSLSTLRDFNMDIRFPIYHQVYLNRNSLRSKMDLAPKWGQNINIIYRYLPFEEQVNGEMFSVLTNFYFPGIVNNHSFQVRFAFQEFSGDYQYSYDIPLVSGFGHFVSPKVTNTMMLNYRLPIAYPDWALGSFSYLKRIQGLIFTDYQNIENSSFQPKSMGIGLSLDFNLFRYALPEFNVGSRLTYINDASATQKIVPTFSFSYSY</sequence>
<evidence type="ECO:0000313" key="2">
    <source>
        <dbReference type="EMBL" id="MBE8715419.1"/>
    </source>
</evidence>
<name>A0A928V2G8_9SPHI</name>
<evidence type="ECO:0000256" key="1">
    <source>
        <dbReference type="SAM" id="SignalP"/>
    </source>
</evidence>
<proteinExistence type="predicted"/>
<dbReference type="EMBL" id="PRDK01000010">
    <property type="protein sequence ID" value="MBE8715419.1"/>
    <property type="molecule type" value="Genomic_DNA"/>
</dbReference>
<comment type="caution">
    <text evidence="2">The sequence shown here is derived from an EMBL/GenBank/DDBJ whole genome shotgun (WGS) entry which is preliminary data.</text>
</comment>
<dbReference type="SUPFAM" id="SSF82171">
    <property type="entry name" value="DPP6 N-terminal domain-like"/>
    <property type="match status" value="1"/>
</dbReference>
<feature type="chain" id="PRO_5036909944" evidence="1">
    <location>
        <begin position="21"/>
        <end position="930"/>
    </location>
</feature>
<feature type="signal peptide" evidence="1">
    <location>
        <begin position="1"/>
        <end position="20"/>
    </location>
</feature>
<dbReference type="RefSeq" id="WP_196935012.1">
    <property type="nucleotide sequence ID" value="NZ_MU158698.1"/>
</dbReference>
<protein>
    <submittedName>
        <fullName evidence="2">Uncharacterized protein</fullName>
    </submittedName>
</protein>
<evidence type="ECO:0000313" key="3">
    <source>
        <dbReference type="Proteomes" id="UP000616201"/>
    </source>
</evidence>
<dbReference type="AlphaFoldDB" id="A0A928V2G8"/>
<accession>A0A928V2G8</accession>
<organism evidence="2 3">
    <name type="scientific">Sphingobacterium hungaricum</name>
    <dbReference type="NCBI Taxonomy" id="2082723"/>
    <lineage>
        <taxon>Bacteria</taxon>
        <taxon>Pseudomonadati</taxon>
        <taxon>Bacteroidota</taxon>
        <taxon>Sphingobacteriia</taxon>
        <taxon>Sphingobacteriales</taxon>
        <taxon>Sphingobacteriaceae</taxon>
        <taxon>Sphingobacterium</taxon>
    </lineage>
</organism>